<evidence type="ECO:0000259" key="2">
    <source>
        <dbReference type="Pfam" id="PF04043"/>
    </source>
</evidence>
<dbReference type="GO" id="GO:0004857">
    <property type="term" value="F:enzyme inhibitor activity"/>
    <property type="evidence" value="ECO:0007669"/>
    <property type="project" value="InterPro"/>
</dbReference>
<dbReference type="InterPro" id="IPR035513">
    <property type="entry name" value="Invertase/methylesterase_inhib"/>
</dbReference>
<dbReference type="Pfam" id="PF04043">
    <property type="entry name" value="PMEI"/>
    <property type="match status" value="1"/>
</dbReference>
<proteinExistence type="predicted"/>
<dbReference type="InterPro" id="IPR006501">
    <property type="entry name" value="Pectinesterase_inhib_dom"/>
</dbReference>
<comment type="caution">
    <text evidence="3">The sequence shown here is derived from an EMBL/GenBank/DDBJ whole genome shotgun (WGS) entry which is preliminary data.</text>
</comment>
<protein>
    <recommendedName>
        <fullName evidence="2">Pectinesterase inhibitor domain-containing protein</fullName>
    </recommendedName>
</protein>
<feature type="region of interest" description="Disordered" evidence="1">
    <location>
        <begin position="1"/>
        <end position="65"/>
    </location>
</feature>
<organism evidence="3 4">
    <name type="scientific">Musa balbisiana</name>
    <name type="common">Banana</name>
    <dbReference type="NCBI Taxonomy" id="52838"/>
    <lineage>
        <taxon>Eukaryota</taxon>
        <taxon>Viridiplantae</taxon>
        <taxon>Streptophyta</taxon>
        <taxon>Embryophyta</taxon>
        <taxon>Tracheophyta</taxon>
        <taxon>Spermatophyta</taxon>
        <taxon>Magnoliopsida</taxon>
        <taxon>Liliopsida</taxon>
        <taxon>Zingiberales</taxon>
        <taxon>Musaceae</taxon>
        <taxon>Musa</taxon>
    </lineage>
</organism>
<dbReference type="CDD" id="cd15798">
    <property type="entry name" value="PMEI-like_3"/>
    <property type="match status" value="1"/>
</dbReference>
<dbReference type="Proteomes" id="UP000317650">
    <property type="component" value="Chromosome 5"/>
</dbReference>
<dbReference type="SUPFAM" id="SSF101148">
    <property type="entry name" value="Plant invertase/pectin methylesterase inhibitor"/>
    <property type="match status" value="1"/>
</dbReference>
<dbReference type="Gene3D" id="1.20.140.40">
    <property type="entry name" value="Invertase/pectin methylesterase inhibitor family protein"/>
    <property type="match status" value="1"/>
</dbReference>
<dbReference type="AlphaFoldDB" id="A0A4S8JTP1"/>
<evidence type="ECO:0000313" key="3">
    <source>
        <dbReference type="EMBL" id="THU65507.1"/>
    </source>
</evidence>
<reference evidence="3 4" key="1">
    <citation type="journal article" date="2019" name="Nat. Plants">
        <title>Genome sequencing of Musa balbisiana reveals subgenome evolution and function divergence in polyploid bananas.</title>
        <authorList>
            <person name="Yao X."/>
        </authorList>
    </citation>
    <scope>NUCLEOTIDE SEQUENCE [LARGE SCALE GENOMIC DNA]</scope>
    <source>
        <strain evidence="4">cv. DH-PKW</strain>
        <tissue evidence="3">Leaves</tissue>
    </source>
</reference>
<name>A0A4S8JTP1_MUSBA</name>
<gene>
    <name evidence="3" type="ORF">C4D60_Mb05t04400</name>
</gene>
<accession>A0A4S8JTP1</accession>
<dbReference type="EMBL" id="PYDT01000003">
    <property type="protein sequence ID" value="THU65507.1"/>
    <property type="molecule type" value="Genomic_DNA"/>
</dbReference>
<feature type="compositionally biased region" description="Low complexity" evidence="1">
    <location>
        <begin position="16"/>
        <end position="27"/>
    </location>
</feature>
<evidence type="ECO:0000313" key="4">
    <source>
        <dbReference type="Proteomes" id="UP000317650"/>
    </source>
</evidence>
<keyword evidence="4" id="KW-1185">Reference proteome</keyword>
<sequence length="112" mass="12073">MPWSSTDPLSAPPNSPSSASAPSRPIPAHQPHASGQRCPVREPRQRPVHVDHDDEDHGSSATPAMKDCMETLGDSVSELQESLTAMGRLGGKSKRFRISNMQTWVSAALTDD</sequence>
<feature type="domain" description="Pectinesterase inhibitor" evidence="2">
    <location>
        <begin position="59"/>
        <end position="111"/>
    </location>
</feature>
<feature type="compositionally biased region" description="Basic and acidic residues" evidence="1">
    <location>
        <begin position="39"/>
        <end position="58"/>
    </location>
</feature>
<evidence type="ECO:0000256" key="1">
    <source>
        <dbReference type="SAM" id="MobiDB-lite"/>
    </source>
</evidence>